<accession>A0A8S3JUQ6</accession>
<dbReference type="GO" id="GO:0051539">
    <property type="term" value="F:4 iron, 4 sulfur cluster binding"/>
    <property type="evidence" value="ECO:0007669"/>
    <property type="project" value="InterPro"/>
</dbReference>
<organism evidence="9 10">
    <name type="scientific">Rotaria magnacalcarata</name>
    <dbReference type="NCBI Taxonomy" id="392030"/>
    <lineage>
        <taxon>Eukaryota</taxon>
        <taxon>Metazoa</taxon>
        <taxon>Spiralia</taxon>
        <taxon>Gnathifera</taxon>
        <taxon>Rotifera</taxon>
        <taxon>Eurotatoria</taxon>
        <taxon>Bdelloidea</taxon>
        <taxon>Philodinida</taxon>
        <taxon>Philodinidae</taxon>
        <taxon>Rotaria</taxon>
    </lineage>
</organism>
<protein>
    <recommendedName>
        <fullName evidence="5">NADH-ubiquinone oxidoreductase 51kDa subunit iron-sulphur binding domain-containing protein</fullName>
    </recommendedName>
</protein>
<proteinExistence type="predicted"/>
<dbReference type="InterPro" id="IPR037207">
    <property type="entry name" value="Nuop51_4Fe4S-bd_sf"/>
</dbReference>
<evidence type="ECO:0000256" key="2">
    <source>
        <dbReference type="ARBA" id="ARBA00001966"/>
    </source>
</evidence>
<evidence type="ECO:0000313" key="9">
    <source>
        <dbReference type="EMBL" id="CAF5223617.1"/>
    </source>
</evidence>
<comment type="cofactor">
    <cofactor evidence="1">
        <name>FMN</name>
        <dbReference type="ChEBI" id="CHEBI:58210"/>
    </cofactor>
</comment>
<dbReference type="PANTHER" id="PTHR11780">
    <property type="entry name" value="NADH-UBIQUINONE OXIDOREDUCTASE FLAVOPROTEIN 1 NDUFV1"/>
    <property type="match status" value="1"/>
</dbReference>
<evidence type="ECO:0000313" key="6">
    <source>
        <dbReference type="EMBL" id="CAF5160253.1"/>
    </source>
</evidence>
<feature type="non-terminal residue" evidence="9">
    <location>
        <position position="1"/>
    </location>
</feature>
<evidence type="ECO:0000313" key="7">
    <source>
        <dbReference type="EMBL" id="CAF5160324.1"/>
    </source>
</evidence>
<dbReference type="GO" id="GO:0005739">
    <property type="term" value="C:mitochondrion"/>
    <property type="evidence" value="ECO:0007669"/>
    <property type="project" value="GOC"/>
</dbReference>
<dbReference type="EMBL" id="CAJOBH010265184">
    <property type="protein sequence ID" value="CAF5160253.1"/>
    <property type="molecule type" value="Genomic_DNA"/>
</dbReference>
<name>A0A8S3JUQ6_9BILA</name>
<evidence type="ECO:0000256" key="4">
    <source>
        <dbReference type="ARBA" id="ARBA00022643"/>
    </source>
</evidence>
<sequence length="42" mass="4672">MMNRFVTGNARPAEIDMIWELSKQIEGHTICALGDAAAWPVQ</sequence>
<evidence type="ECO:0000259" key="5">
    <source>
        <dbReference type="Pfam" id="PF10589"/>
    </source>
</evidence>
<dbReference type="Gene3D" id="1.20.1440.230">
    <property type="entry name" value="NADH-ubiquinone oxidoreductase 51kDa subunit, iron-sulphur binding domain"/>
    <property type="match status" value="1"/>
</dbReference>
<dbReference type="InterPro" id="IPR019575">
    <property type="entry name" value="Nuop51_4Fe4S-bd"/>
</dbReference>
<dbReference type="PANTHER" id="PTHR11780:SF10">
    <property type="entry name" value="NADH DEHYDROGENASE [UBIQUINONE] FLAVOPROTEIN 1, MITOCHONDRIAL"/>
    <property type="match status" value="1"/>
</dbReference>
<keyword evidence="3" id="KW-0285">Flavoprotein</keyword>
<dbReference type="InterPro" id="IPR050837">
    <property type="entry name" value="ComplexI_51kDa_subunit"/>
</dbReference>
<gene>
    <name evidence="6" type="ORF">BYL167_LOCUS74362</name>
    <name evidence="7" type="ORF">BYL167_LOCUS74385</name>
    <name evidence="8" type="ORF">GIL414_LOCUS85655</name>
    <name evidence="9" type="ORF">GIL414_LOCUS85673</name>
</gene>
<comment type="cofactor">
    <cofactor evidence="2">
        <name>[4Fe-4S] cluster</name>
        <dbReference type="ChEBI" id="CHEBI:49883"/>
    </cofactor>
</comment>
<dbReference type="EMBL" id="CAJOBJ010371402">
    <property type="protein sequence ID" value="CAF5223583.1"/>
    <property type="molecule type" value="Genomic_DNA"/>
</dbReference>
<evidence type="ECO:0000313" key="10">
    <source>
        <dbReference type="Proteomes" id="UP000681720"/>
    </source>
</evidence>
<dbReference type="EMBL" id="CAJOBH010265270">
    <property type="protein sequence ID" value="CAF5160324.1"/>
    <property type="molecule type" value="Genomic_DNA"/>
</dbReference>
<dbReference type="Pfam" id="PF10589">
    <property type="entry name" value="NADH_4Fe-4S"/>
    <property type="match status" value="1"/>
</dbReference>
<dbReference type="EMBL" id="CAJOBJ010371456">
    <property type="protein sequence ID" value="CAF5223617.1"/>
    <property type="molecule type" value="Genomic_DNA"/>
</dbReference>
<evidence type="ECO:0000256" key="3">
    <source>
        <dbReference type="ARBA" id="ARBA00022630"/>
    </source>
</evidence>
<keyword evidence="4" id="KW-0288">FMN</keyword>
<evidence type="ECO:0000256" key="1">
    <source>
        <dbReference type="ARBA" id="ARBA00001917"/>
    </source>
</evidence>
<dbReference type="SUPFAM" id="SSF140490">
    <property type="entry name" value="Nqo1C-terminal domain-like"/>
    <property type="match status" value="1"/>
</dbReference>
<reference evidence="9" key="1">
    <citation type="submission" date="2021-02" db="EMBL/GenBank/DDBJ databases">
        <authorList>
            <person name="Nowell W R."/>
        </authorList>
    </citation>
    <scope>NUCLEOTIDE SEQUENCE</scope>
</reference>
<dbReference type="GO" id="GO:0006120">
    <property type="term" value="P:mitochondrial electron transport, NADH to ubiquinone"/>
    <property type="evidence" value="ECO:0007669"/>
    <property type="project" value="TreeGrafter"/>
</dbReference>
<dbReference type="AlphaFoldDB" id="A0A8S3JUQ6"/>
<dbReference type="Proteomes" id="UP000681967">
    <property type="component" value="Unassembled WGS sequence"/>
</dbReference>
<comment type="caution">
    <text evidence="9">The sequence shown here is derived from an EMBL/GenBank/DDBJ whole genome shotgun (WGS) entry which is preliminary data.</text>
</comment>
<evidence type="ECO:0000313" key="8">
    <source>
        <dbReference type="EMBL" id="CAF5223583.1"/>
    </source>
</evidence>
<dbReference type="Proteomes" id="UP000681720">
    <property type="component" value="Unassembled WGS sequence"/>
</dbReference>
<feature type="domain" description="NADH-ubiquinone oxidoreductase 51kDa subunit iron-sulphur binding" evidence="5">
    <location>
        <begin position="1"/>
        <end position="42"/>
    </location>
</feature>